<keyword evidence="2 9" id="KW-0560">Oxidoreductase</keyword>
<dbReference type="InterPro" id="IPR037062">
    <property type="entry name" value="Malic_N_dom_sf"/>
</dbReference>
<feature type="active site" description="Proton acceptor" evidence="3">
    <location>
        <position position="100"/>
    </location>
</feature>
<dbReference type="Gene3D" id="3.40.50.10380">
    <property type="entry name" value="Malic enzyme, N-terminal domain"/>
    <property type="match status" value="1"/>
</dbReference>
<dbReference type="GO" id="GO:0051287">
    <property type="term" value="F:NAD binding"/>
    <property type="evidence" value="ECO:0007669"/>
    <property type="project" value="InterPro"/>
</dbReference>
<protein>
    <submittedName>
        <fullName evidence="9">NAD-dependent malic enzyme</fullName>
        <ecNumber evidence="9">1.1.1.38</ecNumber>
    </submittedName>
</protein>
<reference evidence="9 10" key="1">
    <citation type="submission" date="2019-10" db="EMBL/GenBank/DDBJ databases">
        <title>Actinomadura rubteroloni sp. nov. and Actinomadura macrotermitis sp. nov., isolated from the gut of fungus growing-termite Macrotermes natalensis.</title>
        <authorList>
            <person name="Benndorf R."/>
            <person name="Martin K."/>
            <person name="Kuefner M."/>
            <person name="De Beer W."/>
            <person name="Kaster A.-K."/>
            <person name="Vollmers J."/>
            <person name="Poulsen M."/>
            <person name="Beemelmanns C."/>
        </authorList>
    </citation>
    <scope>NUCLEOTIDE SEQUENCE [LARGE SCALE GENOMIC DNA]</scope>
    <source>
        <strain evidence="9 10">RB68</strain>
    </source>
</reference>
<dbReference type="SMART" id="SM00919">
    <property type="entry name" value="Malic_M"/>
    <property type="match status" value="1"/>
</dbReference>
<feature type="active site" description="Proton donor" evidence="3">
    <location>
        <position position="45"/>
    </location>
</feature>
<dbReference type="InterPro" id="IPR012301">
    <property type="entry name" value="Malic_N_dom"/>
</dbReference>
<dbReference type="Pfam" id="PF03949">
    <property type="entry name" value="Malic_M"/>
    <property type="match status" value="1"/>
</dbReference>
<dbReference type="EMBL" id="WEGH01000001">
    <property type="protein sequence ID" value="MQY03386.1"/>
    <property type="molecule type" value="Genomic_DNA"/>
</dbReference>
<feature type="binding site" evidence="5">
    <location>
        <position position="143"/>
    </location>
    <ligand>
        <name>a divalent metal cation</name>
        <dbReference type="ChEBI" id="CHEBI:60240"/>
    </ligand>
</feature>
<feature type="binding site" evidence="4">
    <location>
        <position position="293"/>
    </location>
    <ligand>
        <name>(S)-malate</name>
        <dbReference type="ChEBI" id="CHEBI:15589"/>
    </ligand>
</feature>
<dbReference type="CDD" id="cd05311">
    <property type="entry name" value="NAD_bind_2_malic_enz"/>
    <property type="match status" value="1"/>
</dbReference>
<dbReference type="InterPro" id="IPR051674">
    <property type="entry name" value="Malate_Decarboxylase"/>
</dbReference>
<dbReference type="EC" id="1.1.1.38" evidence="9"/>
<comment type="similarity">
    <text evidence="1 6">Belongs to the malic enzymes family.</text>
</comment>
<dbReference type="SMART" id="SM01274">
    <property type="entry name" value="malic"/>
    <property type="match status" value="1"/>
</dbReference>
<dbReference type="SUPFAM" id="SSF51735">
    <property type="entry name" value="NAD(P)-binding Rossmann-fold domains"/>
    <property type="match status" value="1"/>
</dbReference>
<dbReference type="GO" id="GO:0016616">
    <property type="term" value="F:oxidoreductase activity, acting on the CH-OH group of donors, NAD or NADP as acceptor"/>
    <property type="evidence" value="ECO:0007669"/>
    <property type="project" value="InterPro"/>
</dbReference>
<dbReference type="AlphaFoldDB" id="A0A7K0BQS0"/>
<name>A0A7K0BQS0_9ACTN</name>
<dbReference type="InterPro" id="IPR036291">
    <property type="entry name" value="NAD(P)-bd_dom_sf"/>
</dbReference>
<evidence type="ECO:0000256" key="3">
    <source>
        <dbReference type="PIRSR" id="PIRSR000106-1"/>
    </source>
</evidence>
<dbReference type="PANTHER" id="PTHR43237:SF4">
    <property type="entry name" value="NADP-DEPENDENT MALIC ENZYME"/>
    <property type="match status" value="1"/>
</dbReference>
<dbReference type="InterPro" id="IPR001891">
    <property type="entry name" value="Malic_OxRdtase"/>
</dbReference>
<evidence type="ECO:0000256" key="6">
    <source>
        <dbReference type="RuleBase" id="RU003427"/>
    </source>
</evidence>
<dbReference type="PANTHER" id="PTHR43237">
    <property type="entry name" value="NADP-DEPENDENT MALIC ENZYME"/>
    <property type="match status" value="1"/>
</dbReference>
<dbReference type="Gene3D" id="3.40.50.720">
    <property type="entry name" value="NAD(P)-binding Rossmann-like Domain"/>
    <property type="match status" value="1"/>
</dbReference>
<feature type="binding site" evidence="5">
    <location>
        <position position="168"/>
    </location>
    <ligand>
        <name>a divalent metal cation</name>
        <dbReference type="ChEBI" id="CHEBI:60240"/>
    </ligand>
</feature>
<evidence type="ECO:0000256" key="4">
    <source>
        <dbReference type="PIRSR" id="PIRSR000106-2"/>
    </source>
</evidence>
<feature type="binding site" evidence="4">
    <location>
        <position position="322"/>
    </location>
    <ligand>
        <name>(S)-malate</name>
        <dbReference type="ChEBI" id="CHEBI:15589"/>
    </ligand>
</feature>
<feature type="domain" description="Malic enzyme N-terminal" evidence="8">
    <location>
        <begin position="24"/>
        <end position="157"/>
    </location>
</feature>
<dbReference type="SUPFAM" id="SSF53223">
    <property type="entry name" value="Aminoacid dehydrogenase-like, N-terminal domain"/>
    <property type="match status" value="1"/>
</dbReference>
<dbReference type="PRINTS" id="PR00072">
    <property type="entry name" value="MALOXRDTASE"/>
</dbReference>
<dbReference type="GO" id="GO:0046872">
    <property type="term" value="F:metal ion binding"/>
    <property type="evidence" value="ECO:0007669"/>
    <property type="project" value="UniProtKB-KW"/>
</dbReference>
<evidence type="ECO:0000313" key="9">
    <source>
        <dbReference type="EMBL" id="MQY03386.1"/>
    </source>
</evidence>
<proteinExistence type="inferred from homology"/>
<accession>A0A7K0BQS0</accession>
<gene>
    <name evidence="9" type="ORF">ACRB68_14280</name>
</gene>
<evidence type="ECO:0000256" key="5">
    <source>
        <dbReference type="PIRSR" id="PIRSR000106-3"/>
    </source>
</evidence>
<keyword evidence="10" id="KW-1185">Reference proteome</keyword>
<dbReference type="InterPro" id="IPR012302">
    <property type="entry name" value="Malic_NAD-bd"/>
</dbReference>
<dbReference type="PIRSF" id="PIRSF000106">
    <property type="entry name" value="ME"/>
    <property type="match status" value="1"/>
</dbReference>
<evidence type="ECO:0000259" key="7">
    <source>
        <dbReference type="SMART" id="SM00919"/>
    </source>
</evidence>
<dbReference type="GO" id="GO:0004470">
    <property type="term" value="F:malic enzyme activity"/>
    <property type="evidence" value="ECO:0007669"/>
    <property type="project" value="InterPro"/>
</dbReference>
<evidence type="ECO:0000259" key="8">
    <source>
        <dbReference type="SMART" id="SM01274"/>
    </source>
</evidence>
<comment type="caution">
    <text evidence="9">The sequence shown here is derived from an EMBL/GenBank/DDBJ whole genome shotgun (WGS) entry which is preliminary data.</text>
</comment>
<sequence>MTAESVPAEPSFLDTDPAFPLHRGGKLEVRSTIPVRNADDLSLAYTPGVARVCTAIAENPDLAYDYTWTSKVVAVVTDGTAVLGLGDIGPAASMPVMEGKSLLFKEFAGVDSVPIALATTDVDEIVDTVIRIAPSFGGINLEDISAPRCFEIEDRLREALDIPVFHDDQHGTAIVTLAALKNAARLVGKPLSELRAVVAGAGASGIAVSTMLIEAGIGDIALSDSKGLIYEGRDGLNPIKERIAKISNRSRLTGSTEEALRGADVFIGLSGSTVEESCVATMSENAIVFALSNPTPEVHPEVARRHARVVATGRSDFPNQINNVLAFPGIFRGAMNVRAHSITEGMKLAAADALAAIVGDDLTADYVIPGPFDERVAPAVTTAVAEKAREEGVARI</sequence>
<dbReference type="FunFam" id="3.40.50.10380:FF:000003">
    <property type="entry name" value="NADP-dependent malic enzyme"/>
    <property type="match status" value="1"/>
</dbReference>
<feature type="binding site" evidence="5">
    <location>
        <position position="142"/>
    </location>
    <ligand>
        <name>a divalent metal cation</name>
        <dbReference type="ChEBI" id="CHEBI:60240"/>
    </ligand>
</feature>
<dbReference type="InterPro" id="IPR046346">
    <property type="entry name" value="Aminoacid_DH-like_N_sf"/>
</dbReference>
<keyword evidence="5 6" id="KW-0479">Metal-binding</keyword>
<evidence type="ECO:0000256" key="2">
    <source>
        <dbReference type="ARBA" id="ARBA00023002"/>
    </source>
</evidence>
<comment type="cofactor">
    <cofactor evidence="5">
        <name>Mg(2+)</name>
        <dbReference type="ChEBI" id="CHEBI:18420"/>
    </cofactor>
    <cofactor evidence="5">
        <name>Mn(2+)</name>
        <dbReference type="ChEBI" id="CHEBI:29035"/>
    </cofactor>
    <text evidence="5">Divalent metal cations. Prefers magnesium or manganese.</text>
</comment>
<dbReference type="InterPro" id="IPR045213">
    <property type="entry name" value="Malic_NAD-bd_bact_type"/>
</dbReference>
<dbReference type="Proteomes" id="UP000487268">
    <property type="component" value="Unassembled WGS sequence"/>
</dbReference>
<dbReference type="Pfam" id="PF00390">
    <property type="entry name" value="malic"/>
    <property type="match status" value="1"/>
</dbReference>
<evidence type="ECO:0000256" key="1">
    <source>
        <dbReference type="ARBA" id="ARBA00008785"/>
    </source>
</evidence>
<organism evidence="9 10">
    <name type="scientific">Actinomadura macrotermitis</name>
    <dbReference type="NCBI Taxonomy" id="2585200"/>
    <lineage>
        <taxon>Bacteria</taxon>
        <taxon>Bacillati</taxon>
        <taxon>Actinomycetota</taxon>
        <taxon>Actinomycetes</taxon>
        <taxon>Streptosporangiales</taxon>
        <taxon>Thermomonosporaceae</taxon>
        <taxon>Actinomadura</taxon>
    </lineage>
</organism>
<evidence type="ECO:0000313" key="10">
    <source>
        <dbReference type="Proteomes" id="UP000487268"/>
    </source>
</evidence>
<dbReference type="RefSeq" id="WP_328593861.1">
    <property type="nucleotide sequence ID" value="NZ_WEGH01000001.1"/>
</dbReference>
<feature type="domain" description="Malic enzyme NAD-binding" evidence="7">
    <location>
        <begin position="169"/>
        <end position="389"/>
    </location>
</feature>